<sequence>MECRCRPNRSPAPRARWHERRRWPGDAAVPAVRPRGETVTAPAAPASAAPAAPASRQVPVAVVGVGALVPGATDAAGYWRIVTGGRDMMTEVPASRWLVADHYDPDPAAPDKTYARRGAFLPDVGFDPMAYGVPPTSLPSTDTAQLLALMVADQVLTDAGGLPGMDRDRIGVVLGVSALELLPHMYGRTERPVWLKALRESGIGEAEARAVCDRIAAHYTPWRESTFPGLLSNVVAGRIAHRFDLHGTNHTTDAACASSLAALSTAVGELALGRADLVLSGGVDTGNGIGMFLSFSKTPALSRSGDCRPLSDAADGTMLGEAVVMYALKRLSDAERDGDRVHAVIRGIGSSSDGRSPGIYAPLPDGQARALRRAYEEAGYGPETVELVEAHGTGTPAGDTAELAALNEVFGASGRTDGQWCAIGSVKSQIGHTKCAAGAAGLLKAVMALHHKVLPPTIKVGRPNPAAASPDGPFYVNTEARPWVRPAGHPRRASVSSFGFGGSNFHVTLEEYVPAGPSGRDASARGALGRVAARHRCAPSELVLFSGASPADLVTPDTGDGRSLAALARESQRAFAATAPVRLAIVATDIEELREKHTRALALIRRRPDAAFSVPTGIRYASGAPAPGRIGFLFPGQGSQYVGMGAGLAMLSPAAQSVWDELGGTGFDGLPLHRVVFPPPSFTDEERADRQTSLAATEWAQPALAVHALALLEVVRSLGLRPDCVAGHSFGELVALHCAGALDAGSLVALARRRGELMRDAAAAPGAMLAVATDRARVAAVLAGGGLGERGRPGELDGPGGPGPGAGGLWTANHNSPLQTVLSGTTEAVERAERVFAAERVATHRLTTSTAFHSPLVAPACEPLAAFLRTVPFTEPRIEVYGNADAAPYPSSPDEVRRRIAGHLVSPVLFQDQIEAMYAAGVRTFVEVGPGAALSGLVGQILGDREHAAVPLDRPGRSGISTLHTALGELAVRGVPLDLDPLWAPYASPGTAPEAESAQAKERGPRMTVAISGANYGQPYPPLAGATGTPAAVPAAVPVPVAAPVPTPPVPLPTTHHTPPEPPMYETAAADAPEPVHDADWYTAVESVQRQTAEAHAACQRMLTDSHIAFLRMTETTLTAMLGVRGGQETPAPQGLHGITDQGGTDRVIEAAPVPAAPVTAPPAATAPLTLPRPPAPRRAPAPVTPAAVEVPVPAPEPAAAAPVSASELEELLLSVVARLTGYPTEMLGVDMELEADLGVDSIKRVEILSAVRRQVGDVAAGDVSRLGKLRTLREIVEALTTGSNPEVPDTGSATEVPEPPEASKTPQVTDAPALTRLVPRAVEAPAVGLAMAGLLDGPVLVTGEGPDGGGLTGLVARKLAERGVDATAVAEVPEGARGVIHLGALTGDGTPDGAREVHRSVFRAARSVAGQVHGKKGLFVTVQDTGGDFGLGGRAAGRTWLGGVAGLVRTAAKEWPGASVKAVDCERGGRDDEAVAEAIVGELLEGGPATEAGLRADGTRVVHGAVPAPVTPGTRRRITSASVIVATGGARGVTAAALLDLARTHRPRIVLLGRTALVPEPDGLASAADEPALVRLLAERAAEESANESAEKSATDSTASSPAPIAARITARAREILAAREVRATLAALEAAGSLVRYIRADARDGEALGAALREVRATWGPVTGIVHGAGVLADKLIADKTDAQVERVMSTKVDGLRALLAATADDPLDVICLFSSVAAVYGNTGQSDYAMANEILGQVASAEQAARPGCLVRCVAWGPWRGGMVTPALATHFGRSGVPLIPLDRGAAAFTAELDGAAGEARAILAVGDDPAALSPASDPPPAQLLVRADTLPYLSDHTLAGVPVLPVAMVLNWFAGAATAWRAGTGPLVLRDLRVYKKFALPELTGAGHRLTVHGSRGAAGPEAEIETELRGADGVAYFRAVLGTGSTAPDPAAWHGPYGTDGAGSAGGPYRTGGPDSEEPLDRAGIYDGELLFHGPRFQAVRTLHALSAHGAEATVAGLRALGWPGDHWPLDPAAVDGALQLALLWARNAAGTATLPMAVAECRVHRRGPVDGTVRCVVRGRKTHSTGARCDAALIDADGAVRLELLGVELVSRPS</sequence>
<dbReference type="InterPro" id="IPR014030">
    <property type="entry name" value="Ketoacyl_synth_N"/>
</dbReference>
<evidence type="ECO:0000313" key="13">
    <source>
        <dbReference type="Proteomes" id="UP000253868"/>
    </source>
</evidence>
<feature type="active site" description="Proton acceptor; for dehydratase activity" evidence="7">
    <location>
        <position position="1840"/>
    </location>
</feature>
<dbReference type="InterPro" id="IPR036291">
    <property type="entry name" value="NAD(P)-bd_dom_sf"/>
</dbReference>
<dbReference type="GO" id="GO:0017000">
    <property type="term" value="P:antibiotic biosynthetic process"/>
    <property type="evidence" value="ECO:0007669"/>
    <property type="project" value="UniProtKB-KW"/>
</dbReference>
<dbReference type="Pfam" id="PF00698">
    <property type="entry name" value="Acyl_transf_1"/>
    <property type="match status" value="2"/>
</dbReference>
<keyword evidence="3" id="KW-0808">Transferase</keyword>
<feature type="region of interest" description="Disordered" evidence="8">
    <location>
        <begin position="1585"/>
        <end position="1604"/>
    </location>
</feature>
<dbReference type="PROSITE" id="PS52004">
    <property type="entry name" value="KS3_2"/>
    <property type="match status" value="1"/>
</dbReference>
<dbReference type="Pfam" id="PF00109">
    <property type="entry name" value="ketoacyl-synt"/>
    <property type="match status" value="1"/>
</dbReference>
<dbReference type="OrthoDB" id="9778690at2"/>
<dbReference type="Pfam" id="PF02801">
    <property type="entry name" value="Ketoacyl-synt_C"/>
    <property type="match status" value="1"/>
</dbReference>
<evidence type="ECO:0000256" key="4">
    <source>
        <dbReference type="ARBA" id="ARBA00023194"/>
    </source>
</evidence>
<dbReference type="InterPro" id="IPR016039">
    <property type="entry name" value="Thiolase-like"/>
</dbReference>
<reference evidence="13" key="1">
    <citation type="submission" date="2018-07" db="EMBL/GenBank/DDBJ databases">
        <authorList>
            <person name="Zhao J."/>
        </authorList>
    </citation>
    <scope>NUCLEOTIDE SEQUENCE [LARGE SCALE GENOMIC DNA]</scope>
    <source>
        <strain evidence="13">GSSD-12</strain>
    </source>
</reference>
<dbReference type="SUPFAM" id="SSF47336">
    <property type="entry name" value="ACP-like"/>
    <property type="match status" value="1"/>
</dbReference>
<dbReference type="Pfam" id="PF14765">
    <property type="entry name" value="PS-DH"/>
    <property type="match status" value="1"/>
</dbReference>
<dbReference type="SUPFAM" id="SSF52151">
    <property type="entry name" value="FabD/lysophospholipase-like"/>
    <property type="match status" value="1"/>
</dbReference>
<dbReference type="InterPro" id="IPR049551">
    <property type="entry name" value="PKS_DH_C"/>
</dbReference>
<feature type="domain" description="Carrier" evidence="9">
    <location>
        <begin position="1204"/>
        <end position="1284"/>
    </location>
</feature>
<dbReference type="GO" id="GO:0004312">
    <property type="term" value="F:fatty acid synthase activity"/>
    <property type="evidence" value="ECO:0007669"/>
    <property type="project" value="TreeGrafter"/>
</dbReference>
<feature type="region of interest" description="C-terminal hotdog fold" evidence="7">
    <location>
        <begin position="1962"/>
        <end position="2100"/>
    </location>
</feature>
<evidence type="ECO:0000256" key="2">
    <source>
        <dbReference type="ARBA" id="ARBA00022553"/>
    </source>
</evidence>
<keyword evidence="13" id="KW-1185">Reference proteome</keyword>
<dbReference type="InterPro" id="IPR016035">
    <property type="entry name" value="Acyl_Trfase/lysoPLipase"/>
</dbReference>
<dbReference type="SMART" id="SM00822">
    <property type="entry name" value="PKS_KR"/>
    <property type="match status" value="1"/>
</dbReference>
<dbReference type="SUPFAM" id="SSF53901">
    <property type="entry name" value="Thiolase-like"/>
    <property type="match status" value="1"/>
</dbReference>
<dbReference type="InterPro" id="IPR009081">
    <property type="entry name" value="PP-bd_ACP"/>
</dbReference>
<accession>A0A345HYM6</accession>
<evidence type="ECO:0000259" key="11">
    <source>
        <dbReference type="PROSITE" id="PS52019"/>
    </source>
</evidence>
<feature type="active site" description="Proton donor; for dehydratase activity" evidence="7">
    <location>
        <position position="2021"/>
    </location>
</feature>
<dbReference type="InterPro" id="IPR057326">
    <property type="entry name" value="KR_dom"/>
</dbReference>
<evidence type="ECO:0000256" key="8">
    <source>
        <dbReference type="SAM" id="MobiDB-lite"/>
    </source>
</evidence>
<feature type="region of interest" description="Disordered" evidence="8">
    <location>
        <begin position="1938"/>
        <end position="1960"/>
    </location>
</feature>
<evidence type="ECO:0000256" key="1">
    <source>
        <dbReference type="ARBA" id="ARBA00022450"/>
    </source>
</evidence>
<dbReference type="CDD" id="cd08953">
    <property type="entry name" value="KR_2_SDR_x"/>
    <property type="match status" value="1"/>
</dbReference>
<dbReference type="CDD" id="cd00833">
    <property type="entry name" value="PKS"/>
    <property type="match status" value="1"/>
</dbReference>
<evidence type="ECO:0000256" key="6">
    <source>
        <dbReference type="ARBA" id="ARBA00023315"/>
    </source>
</evidence>
<dbReference type="Pfam" id="PF00550">
    <property type="entry name" value="PP-binding"/>
    <property type="match status" value="1"/>
</dbReference>
<dbReference type="EMBL" id="CP031194">
    <property type="protein sequence ID" value="AXG81800.1"/>
    <property type="molecule type" value="Genomic_DNA"/>
</dbReference>
<evidence type="ECO:0000259" key="10">
    <source>
        <dbReference type="PROSITE" id="PS52004"/>
    </source>
</evidence>
<dbReference type="SMART" id="SM00825">
    <property type="entry name" value="PKS_KS"/>
    <property type="match status" value="1"/>
</dbReference>
<dbReference type="InterPro" id="IPR018201">
    <property type="entry name" value="Ketoacyl_synth_AS"/>
</dbReference>
<keyword evidence="5" id="KW-0511">Multifunctional enzyme</keyword>
<dbReference type="GO" id="GO:0004315">
    <property type="term" value="F:3-oxoacyl-[acyl-carrier-protein] synthase activity"/>
    <property type="evidence" value="ECO:0007669"/>
    <property type="project" value="InterPro"/>
</dbReference>
<dbReference type="PANTHER" id="PTHR43775:SF51">
    <property type="entry name" value="INACTIVE PHENOLPHTHIOCEROL SYNTHESIS POLYKETIDE SYNTHASE TYPE I PKS1-RELATED"/>
    <property type="match status" value="1"/>
</dbReference>
<dbReference type="Proteomes" id="UP000253868">
    <property type="component" value="Chromosome"/>
</dbReference>
<feature type="region of interest" description="Disordered" evidence="8">
    <location>
        <begin position="1"/>
        <end position="51"/>
    </location>
</feature>
<feature type="region of interest" description="Disordered" evidence="8">
    <location>
        <begin position="1281"/>
        <end position="1309"/>
    </location>
</feature>
<feature type="compositionally biased region" description="Basic and acidic residues" evidence="8">
    <location>
        <begin position="1585"/>
        <end position="1595"/>
    </location>
</feature>
<dbReference type="Gene3D" id="1.10.1200.10">
    <property type="entry name" value="ACP-like"/>
    <property type="match status" value="1"/>
</dbReference>
<feature type="domain" description="PKS/mFAS DH" evidence="11">
    <location>
        <begin position="1806"/>
        <end position="2100"/>
    </location>
</feature>
<dbReference type="InterPro" id="IPR049900">
    <property type="entry name" value="PKS_mFAS_DH"/>
</dbReference>
<keyword evidence="4" id="KW-0045">Antibiotic biosynthesis</keyword>
<dbReference type="InterPro" id="IPR020841">
    <property type="entry name" value="PKS_Beta-ketoAc_synthase_dom"/>
</dbReference>
<dbReference type="SUPFAM" id="SSF55048">
    <property type="entry name" value="Probable ACP-binding domain of malonyl-CoA ACP transacylase"/>
    <property type="match status" value="1"/>
</dbReference>
<protein>
    <submittedName>
        <fullName evidence="12">SDR family NAD(P)-dependent oxidoreductase</fullName>
    </submittedName>
</protein>
<keyword evidence="2" id="KW-0597">Phosphoprotein</keyword>
<dbReference type="PROSITE" id="PS52019">
    <property type="entry name" value="PKS_MFAS_DH"/>
    <property type="match status" value="1"/>
</dbReference>
<dbReference type="InterPro" id="IPR013968">
    <property type="entry name" value="PKS_KR"/>
</dbReference>
<dbReference type="InterPro" id="IPR016036">
    <property type="entry name" value="Malonyl_transacylase_ACP-bd"/>
</dbReference>
<feature type="domain" description="Ketosynthase family 3 (KS3)" evidence="10">
    <location>
        <begin position="57"/>
        <end position="511"/>
    </location>
</feature>
<dbReference type="PROSITE" id="PS50075">
    <property type="entry name" value="CARRIER"/>
    <property type="match status" value="1"/>
</dbReference>
<keyword evidence="1" id="KW-0596">Phosphopantetheine</keyword>
<dbReference type="SMART" id="SM00827">
    <property type="entry name" value="PKS_AT"/>
    <property type="match status" value="1"/>
</dbReference>
<dbReference type="SUPFAM" id="SSF51735">
    <property type="entry name" value="NAD(P)-binding Rossmann-fold domains"/>
    <property type="match status" value="2"/>
</dbReference>
<dbReference type="PROSITE" id="PS00606">
    <property type="entry name" value="KS3_1"/>
    <property type="match status" value="1"/>
</dbReference>
<feature type="region of interest" description="N-terminal hotdog fold" evidence="7">
    <location>
        <begin position="1806"/>
        <end position="1936"/>
    </location>
</feature>
<evidence type="ECO:0000256" key="3">
    <source>
        <dbReference type="ARBA" id="ARBA00022679"/>
    </source>
</evidence>
<dbReference type="Gene3D" id="3.10.129.110">
    <property type="entry name" value="Polyketide synthase dehydratase"/>
    <property type="match status" value="1"/>
</dbReference>
<dbReference type="KEGG" id="spad:DVK44_33320"/>
<keyword evidence="6" id="KW-0012">Acyltransferase</keyword>
<dbReference type="InterPro" id="IPR050091">
    <property type="entry name" value="PKS_NRPS_Biosynth_Enz"/>
</dbReference>
<evidence type="ECO:0000259" key="9">
    <source>
        <dbReference type="PROSITE" id="PS50075"/>
    </source>
</evidence>
<feature type="compositionally biased region" description="Low complexity" evidence="8">
    <location>
        <begin position="38"/>
        <end position="51"/>
    </location>
</feature>
<proteinExistence type="predicted"/>
<organism evidence="12 13">
    <name type="scientific">Streptomyces paludis</name>
    <dbReference type="NCBI Taxonomy" id="2282738"/>
    <lineage>
        <taxon>Bacteria</taxon>
        <taxon>Bacillati</taxon>
        <taxon>Actinomycetota</taxon>
        <taxon>Actinomycetes</taxon>
        <taxon>Kitasatosporales</taxon>
        <taxon>Streptomycetaceae</taxon>
        <taxon>Streptomyces</taxon>
    </lineage>
</organism>
<name>A0A345HYM6_9ACTN</name>
<evidence type="ECO:0000313" key="12">
    <source>
        <dbReference type="EMBL" id="AXG81800.1"/>
    </source>
</evidence>
<evidence type="ECO:0000256" key="5">
    <source>
        <dbReference type="ARBA" id="ARBA00023268"/>
    </source>
</evidence>
<dbReference type="GO" id="GO:0006633">
    <property type="term" value="P:fatty acid biosynthetic process"/>
    <property type="evidence" value="ECO:0007669"/>
    <property type="project" value="InterPro"/>
</dbReference>
<dbReference type="Gene3D" id="3.40.47.10">
    <property type="match status" value="1"/>
</dbReference>
<dbReference type="InterPro" id="IPR001227">
    <property type="entry name" value="Ac_transferase_dom_sf"/>
</dbReference>
<evidence type="ECO:0000256" key="7">
    <source>
        <dbReference type="PROSITE-ProRule" id="PRU01363"/>
    </source>
</evidence>
<dbReference type="InterPro" id="IPR014031">
    <property type="entry name" value="Ketoacyl_synth_C"/>
</dbReference>
<dbReference type="Gene3D" id="3.40.50.720">
    <property type="entry name" value="NAD(P)-binding Rossmann-like Domain"/>
    <property type="match status" value="1"/>
</dbReference>
<dbReference type="Gene3D" id="3.40.366.10">
    <property type="entry name" value="Malonyl-Coenzyme A Acyl Carrier Protein, domain 2"/>
    <property type="match status" value="1"/>
</dbReference>
<gene>
    <name evidence="12" type="ORF">DVK44_33320</name>
</gene>
<dbReference type="InterPro" id="IPR042104">
    <property type="entry name" value="PKS_dehydratase_sf"/>
</dbReference>
<feature type="compositionally biased region" description="Gly residues" evidence="8">
    <location>
        <begin position="1943"/>
        <end position="1955"/>
    </location>
</feature>
<dbReference type="InterPro" id="IPR036736">
    <property type="entry name" value="ACP-like_sf"/>
</dbReference>
<dbReference type="PANTHER" id="PTHR43775">
    <property type="entry name" value="FATTY ACID SYNTHASE"/>
    <property type="match status" value="1"/>
</dbReference>
<dbReference type="InterPro" id="IPR014043">
    <property type="entry name" value="Acyl_transferase_dom"/>
</dbReference>
<dbReference type="Pfam" id="PF08659">
    <property type="entry name" value="KR"/>
    <property type="match status" value="1"/>
</dbReference>